<dbReference type="NCBIfam" id="TIGR01557">
    <property type="entry name" value="myb_SHAQKYF"/>
    <property type="match status" value="1"/>
</dbReference>
<proteinExistence type="predicted"/>
<evidence type="ECO:0000256" key="4">
    <source>
        <dbReference type="SAM" id="MobiDB-lite"/>
    </source>
</evidence>
<keyword evidence="3" id="KW-0539">Nucleus</keyword>
<comment type="caution">
    <text evidence="6">The sequence shown here is derived from an EMBL/GenBank/DDBJ whole genome shotgun (WGS) entry which is preliminary data.</text>
</comment>
<evidence type="ECO:0000256" key="1">
    <source>
        <dbReference type="ARBA" id="ARBA00023015"/>
    </source>
</evidence>
<dbReference type="InterPro" id="IPR001005">
    <property type="entry name" value="SANT/Myb"/>
</dbReference>
<feature type="region of interest" description="Disordered" evidence="4">
    <location>
        <begin position="305"/>
        <end position="387"/>
    </location>
</feature>
<accession>A0A199UNE8</accession>
<dbReference type="AlphaFoldDB" id="A0A199UNE8"/>
<gene>
    <name evidence="6" type="ORF">ACMD2_11434</name>
</gene>
<feature type="compositionally biased region" description="Basic and acidic residues" evidence="4">
    <location>
        <begin position="374"/>
        <end position="387"/>
    </location>
</feature>
<name>A0A199UNE8_ANACO</name>
<evidence type="ECO:0000256" key="3">
    <source>
        <dbReference type="ARBA" id="ARBA00023242"/>
    </source>
</evidence>
<reference evidence="6 7" key="1">
    <citation type="journal article" date="2016" name="DNA Res.">
        <title>The draft genome of MD-2 pineapple using hybrid error correction of long reads.</title>
        <authorList>
            <person name="Redwan R.M."/>
            <person name="Saidin A."/>
            <person name="Kumar S.V."/>
        </authorList>
    </citation>
    <scope>NUCLEOTIDE SEQUENCE [LARGE SCALE GENOMIC DNA]</scope>
    <source>
        <strain evidence="7">cv. MD2</strain>
        <tissue evidence="6">Leaf</tissue>
    </source>
</reference>
<dbReference type="Pfam" id="PF00249">
    <property type="entry name" value="Myb_DNA-binding"/>
    <property type="match status" value="1"/>
</dbReference>
<feature type="compositionally biased region" description="Low complexity" evidence="4">
    <location>
        <begin position="356"/>
        <end position="368"/>
    </location>
</feature>
<dbReference type="InterPro" id="IPR009057">
    <property type="entry name" value="Homeodomain-like_sf"/>
</dbReference>
<feature type="domain" description="Myb-like" evidence="5">
    <location>
        <begin position="197"/>
        <end position="243"/>
    </location>
</feature>
<organism evidence="6 7">
    <name type="scientific">Ananas comosus</name>
    <name type="common">Pineapple</name>
    <name type="synonym">Ananas ananas</name>
    <dbReference type="NCBI Taxonomy" id="4615"/>
    <lineage>
        <taxon>Eukaryota</taxon>
        <taxon>Viridiplantae</taxon>
        <taxon>Streptophyta</taxon>
        <taxon>Embryophyta</taxon>
        <taxon>Tracheophyta</taxon>
        <taxon>Spermatophyta</taxon>
        <taxon>Magnoliopsida</taxon>
        <taxon>Liliopsida</taxon>
        <taxon>Poales</taxon>
        <taxon>Bromeliaceae</taxon>
        <taxon>Bromelioideae</taxon>
        <taxon>Ananas</taxon>
    </lineage>
</organism>
<keyword evidence="1" id="KW-0805">Transcription regulation</keyword>
<dbReference type="EMBL" id="LSRQ01006343">
    <property type="protein sequence ID" value="OAY66279.1"/>
    <property type="molecule type" value="Genomic_DNA"/>
</dbReference>
<keyword evidence="2" id="KW-0804">Transcription</keyword>
<sequence>MNTKRVAFSDRNYGSLNDSSHGTLNPKHCYAYYTPQQCNPNSFSSLLPTTGSNCVGSTPAAFYAAEQLLGIPQFEYQIGDVPSPCRLPRRSSESGLSRRPDAYFCDNSVKNYDHGLHATNELLSVVKFPFQESRNSRALEVVRRMSFSRFCTDRKRVVGCNASSSLAEKPNQLVTNSAGSSSNVPSNLTVQNKTRIRWTQDLHERFVECVNRLGGAEKATPKGILNLMKYEGLTIYHIKSHLQISSLFLRVELPLLQLTTMAASKQQLVASEGKEKVQERVSRICATHRYYPKAHTPLPRYLKIELQNPRKRRDRHGEAAETAIPPESAPIWIEKPRDSASSTPIPPRHRESSILRPAPRANSSASRSFGEIDEERRGGRERERVRVSTFDGARKGVEKADSKRIAPLDFSTIKTSFEFRPFQ</sequence>
<dbReference type="STRING" id="4615.A0A199UNE8"/>
<evidence type="ECO:0000313" key="6">
    <source>
        <dbReference type="EMBL" id="OAY66279.1"/>
    </source>
</evidence>
<evidence type="ECO:0000259" key="5">
    <source>
        <dbReference type="Pfam" id="PF00249"/>
    </source>
</evidence>
<dbReference type="InterPro" id="IPR046955">
    <property type="entry name" value="PHR1-like"/>
</dbReference>
<dbReference type="SUPFAM" id="SSF46689">
    <property type="entry name" value="Homeodomain-like"/>
    <property type="match status" value="1"/>
</dbReference>
<evidence type="ECO:0000256" key="2">
    <source>
        <dbReference type="ARBA" id="ARBA00023163"/>
    </source>
</evidence>
<dbReference type="PANTHER" id="PTHR31499">
    <property type="entry name" value="MYB FAMILY TRANSCRIPTION FACTOR PHL11"/>
    <property type="match status" value="1"/>
</dbReference>
<dbReference type="Proteomes" id="UP000092600">
    <property type="component" value="Unassembled WGS sequence"/>
</dbReference>
<dbReference type="GO" id="GO:0003677">
    <property type="term" value="F:DNA binding"/>
    <property type="evidence" value="ECO:0007669"/>
    <property type="project" value="InterPro"/>
</dbReference>
<protein>
    <submittedName>
        <fullName evidence="6">Protein PHR1-LIKE 1</fullName>
    </submittedName>
</protein>
<dbReference type="InterPro" id="IPR006447">
    <property type="entry name" value="Myb_dom_plants"/>
</dbReference>
<evidence type="ECO:0000313" key="7">
    <source>
        <dbReference type="Proteomes" id="UP000092600"/>
    </source>
</evidence>
<dbReference type="Gene3D" id="1.10.10.60">
    <property type="entry name" value="Homeodomain-like"/>
    <property type="match status" value="1"/>
</dbReference>
<dbReference type="GO" id="GO:0003700">
    <property type="term" value="F:DNA-binding transcription factor activity"/>
    <property type="evidence" value="ECO:0007669"/>
    <property type="project" value="InterPro"/>
</dbReference>
<dbReference type="PANTHER" id="PTHR31499:SF80">
    <property type="entry name" value="HTH MYB-TYPE DOMAIN-CONTAINING PROTEIN"/>
    <property type="match status" value="1"/>
</dbReference>